<reference evidence="6 7" key="1">
    <citation type="submission" date="2016-08" db="EMBL/GenBank/DDBJ databases">
        <title>Genome sequencing of Paenibacillus sp. TI45-13ar, isolated from Korean traditional nuruk.</title>
        <authorList>
            <person name="Kim S.-J."/>
        </authorList>
    </citation>
    <scope>NUCLEOTIDE SEQUENCE [LARGE SCALE GENOMIC DNA]</scope>
    <source>
        <strain evidence="6 7">TI45-13ar</strain>
    </source>
</reference>
<dbReference type="AlphaFoldDB" id="A0A1E3L9Y4"/>
<feature type="domain" description="ABC transporter" evidence="5">
    <location>
        <begin position="112"/>
        <end position="362"/>
    </location>
</feature>
<dbReference type="InterPro" id="IPR003593">
    <property type="entry name" value="AAA+_ATPase"/>
</dbReference>
<evidence type="ECO:0000313" key="6">
    <source>
        <dbReference type="EMBL" id="ODP30401.1"/>
    </source>
</evidence>
<dbReference type="FunFam" id="3.40.50.300:FF:000011">
    <property type="entry name" value="Putative ABC transporter ATP-binding component"/>
    <property type="match status" value="1"/>
</dbReference>
<dbReference type="InterPro" id="IPR027417">
    <property type="entry name" value="P-loop_NTPase"/>
</dbReference>
<dbReference type="Proteomes" id="UP000094578">
    <property type="component" value="Unassembled WGS sequence"/>
</dbReference>
<keyword evidence="4" id="KW-0812">Transmembrane</keyword>
<feature type="domain" description="ABC transporter" evidence="5">
    <location>
        <begin position="430"/>
        <end position="646"/>
    </location>
</feature>
<sequence>MGMLILLNDTWIYFNTLNLHIQPFNVPKVKRFFTLLDHNSSLLYILNHISNPKMLIIFFSSFLNTAVRLDGVVWYTIAIGNFMKTAMLIFMKVNMFYNKYFTNDKDGNEYMINTTGVTLRYGKRALFEDVNIKFTPGNCYGLIGANGAGKSTFLKILSGEIEPNQGEIHITPGERLAILKQNQSEYDEFPVLETVMMGHKRLYDIMKEKDALYAKADFTDEDGMRAGELEAEFAEMNGWEAESEAAEMLNGLDINTEMQSKLMKELGGNEKVRVLLAQALFGHPNILLLDEPTNHLDIESIHWLENFLADYDGTVIVVSHDRHFLNTVCTHIADIDFGKIQMYVGNYDFWYESSQLALQLGREQNKKKEDKVKELQAFILRFSANKSKSKQATSRKKMLDKITLDDIRPSNRKYPFINFKGEREAGKQLLLVDGLTKSIDGEKIIDNLTFTVNKGDKIALVGPNGLPKTTLFQLLMGEIEPDAGTFQWGITTSQAYFPNDNSSYFDGVEDSLVDWLRQYSKDPDESFLRGFLGRMLFSGDEALKKANVLSGGEKVRCMLSRMMLMGGNVLLLDEPTNHLDLESITALNNGLTDFDGTIMLTSHDHQFIQTIANRIIEITPTGLIDRMMSYDEYLENKEVKEMRERMYPVQV</sequence>
<gene>
    <name evidence="6" type="ORF">PTI45_00122</name>
</gene>
<feature type="transmembrane region" description="Helical" evidence="4">
    <location>
        <begin position="72"/>
        <end position="91"/>
    </location>
</feature>
<dbReference type="EMBL" id="MDER01000002">
    <property type="protein sequence ID" value="ODP30401.1"/>
    <property type="molecule type" value="Genomic_DNA"/>
</dbReference>
<organism evidence="6 7">
    <name type="scientific">Paenibacillus nuruki</name>
    <dbReference type="NCBI Taxonomy" id="1886670"/>
    <lineage>
        <taxon>Bacteria</taxon>
        <taxon>Bacillati</taxon>
        <taxon>Bacillota</taxon>
        <taxon>Bacilli</taxon>
        <taxon>Bacillales</taxon>
        <taxon>Paenibacillaceae</taxon>
        <taxon>Paenibacillus</taxon>
    </lineage>
</organism>
<evidence type="ECO:0000313" key="7">
    <source>
        <dbReference type="Proteomes" id="UP000094578"/>
    </source>
</evidence>
<dbReference type="SUPFAM" id="SSF52540">
    <property type="entry name" value="P-loop containing nucleoside triphosphate hydrolases"/>
    <property type="match status" value="2"/>
</dbReference>
<dbReference type="CDD" id="cd03221">
    <property type="entry name" value="ABCF_EF-3"/>
    <property type="match status" value="2"/>
</dbReference>
<keyword evidence="7" id="KW-1185">Reference proteome</keyword>
<evidence type="ECO:0000256" key="4">
    <source>
        <dbReference type="SAM" id="Phobius"/>
    </source>
</evidence>
<evidence type="ECO:0000256" key="2">
    <source>
        <dbReference type="ARBA" id="ARBA00022741"/>
    </source>
</evidence>
<dbReference type="Pfam" id="PF00005">
    <property type="entry name" value="ABC_tran"/>
    <property type="match status" value="2"/>
</dbReference>
<dbReference type="SMART" id="SM00382">
    <property type="entry name" value="AAA"/>
    <property type="match status" value="2"/>
</dbReference>
<name>A0A1E3L9Y4_9BACL</name>
<protein>
    <submittedName>
        <fullName evidence="6">Galactose/methyl galactoside import ATP-binding protein MglA</fullName>
    </submittedName>
</protein>
<dbReference type="PANTHER" id="PTHR42855:SF2">
    <property type="entry name" value="DRUG RESISTANCE ABC TRANSPORTER,ATP-BINDING PROTEIN"/>
    <property type="match status" value="1"/>
</dbReference>
<keyword evidence="4" id="KW-1133">Transmembrane helix</keyword>
<dbReference type="PROSITE" id="PS50893">
    <property type="entry name" value="ABC_TRANSPORTER_2"/>
    <property type="match status" value="2"/>
</dbReference>
<dbReference type="Pfam" id="PF12848">
    <property type="entry name" value="ABC_tran_Xtn"/>
    <property type="match status" value="1"/>
</dbReference>
<keyword evidence="1" id="KW-0677">Repeat</keyword>
<dbReference type="InterPro" id="IPR003439">
    <property type="entry name" value="ABC_transporter-like_ATP-bd"/>
</dbReference>
<dbReference type="STRING" id="1886670.PTI45_00122"/>
<dbReference type="InterPro" id="IPR032781">
    <property type="entry name" value="ABC_tran_Xtn"/>
</dbReference>
<dbReference type="GO" id="GO:0016887">
    <property type="term" value="F:ATP hydrolysis activity"/>
    <property type="evidence" value="ECO:0007669"/>
    <property type="project" value="InterPro"/>
</dbReference>
<dbReference type="PATRIC" id="fig|1886670.3.peg.123"/>
<accession>A0A1E3L9Y4</accession>
<dbReference type="InterPro" id="IPR051309">
    <property type="entry name" value="ABCF_ATPase"/>
</dbReference>
<evidence type="ECO:0000256" key="3">
    <source>
        <dbReference type="ARBA" id="ARBA00022840"/>
    </source>
</evidence>
<evidence type="ECO:0000259" key="5">
    <source>
        <dbReference type="PROSITE" id="PS50893"/>
    </source>
</evidence>
<comment type="caution">
    <text evidence="6">The sequence shown here is derived from an EMBL/GenBank/DDBJ whole genome shotgun (WGS) entry which is preliminary data.</text>
</comment>
<dbReference type="FunFam" id="3.40.50.300:FF:000070">
    <property type="entry name" value="Putative ABC transporter ATP-binding component"/>
    <property type="match status" value="1"/>
</dbReference>
<evidence type="ECO:0000256" key="1">
    <source>
        <dbReference type="ARBA" id="ARBA00022737"/>
    </source>
</evidence>
<keyword evidence="4" id="KW-0472">Membrane</keyword>
<keyword evidence="2" id="KW-0547">Nucleotide-binding</keyword>
<dbReference type="GO" id="GO:0005524">
    <property type="term" value="F:ATP binding"/>
    <property type="evidence" value="ECO:0007669"/>
    <property type="project" value="UniProtKB-KW"/>
</dbReference>
<keyword evidence="3 6" id="KW-0067">ATP-binding</keyword>
<proteinExistence type="predicted"/>
<dbReference type="Gene3D" id="3.40.50.300">
    <property type="entry name" value="P-loop containing nucleotide triphosphate hydrolases"/>
    <property type="match status" value="2"/>
</dbReference>
<dbReference type="PANTHER" id="PTHR42855">
    <property type="entry name" value="ABC TRANSPORTER ATP-BINDING SUBUNIT"/>
    <property type="match status" value="1"/>
</dbReference>